<dbReference type="RefSeq" id="WP_193863014.1">
    <property type="nucleotide sequence ID" value="NZ_JADDUM010000103.1"/>
</dbReference>
<comment type="caution">
    <text evidence="1">The sequence shown here is derived from an EMBL/GenBank/DDBJ whole genome shotgun (WGS) entry which is preliminary data.</text>
</comment>
<evidence type="ECO:0000313" key="1">
    <source>
        <dbReference type="EMBL" id="MBE8592035.1"/>
    </source>
</evidence>
<keyword evidence="2" id="KW-1185">Reference proteome</keyword>
<sequence>MMINQVISPNAYTMSDPVTGETYLTQATATLLALAGDIEHLPTYRALALDAEQWHLVDATDVLETLYYDALEQVPTGDHSALEAAMDALTHQVGIVLHHLAQ</sequence>
<evidence type="ECO:0000313" key="2">
    <source>
        <dbReference type="Proteomes" id="UP000613075"/>
    </source>
</evidence>
<name>A0ABR9SSX5_9PSED</name>
<gene>
    <name evidence="1" type="ORF">IQK56_14450</name>
</gene>
<organism evidence="1 2">
    <name type="scientific">Pseudomonas cyclaminis</name>
    <dbReference type="NCBI Taxonomy" id="2781239"/>
    <lineage>
        <taxon>Bacteria</taxon>
        <taxon>Pseudomonadati</taxon>
        <taxon>Pseudomonadota</taxon>
        <taxon>Gammaproteobacteria</taxon>
        <taxon>Pseudomonadales</taxon>
        <taxon>Pseudomonadaceae</taxon>
        <taxon>Pseudomonas</taxon>
    </lineage>
</organism>
<reference evidence="1 2" key="1">
    <citation type="submission" date="2020-10" db="EMBL/GenBank/DDBJ databases">
        <title>The draft genomes of Cyclamen pathogen Pseudomonas sp.</title>
        <authorList>
            <person name="Fujikawa T."/>
            <person name="Sawada H."/>
        </authorList>
    </citation>
    <scope>NUCLEOTIDE SEQUENCE [LARGE SCALE GENOMIC DNA]</scope>
    <source>
        <strain evidence="1 2">MAFF 301449</strain>
    </source>
</reference>
<dbReference type="Proteomes" id="UP000613075">
    <property type="component" value="Unassembled WGS sequence"/>
</dbReference>
<dbReference type="EMBL" id="JADDUM010000103">
    <property type="protein sequence ID" value="MBE8592035.1"/>
    <property type="molecule type" value="Genomic_DNA"/>
</dbReference>
<evidence type="ECO:0008006" key="3">
    <source>
        <dbReference type="Google" id="ProtNLM"/>
    </source>
</evidence>
<protein>
    <recommendedName>
        <fullName evidence="3">DUF3077 domain-containing protein</fullName>
    </recommendedName>
</protein>
<proteinExistence type="predicted"/>
<accession>A0ABR9SSX5</accession>